<reference evidence="2" key="1">
    <citation type="submission" date="2020-05" db="EMBL/GenBank/DDBJ databases">
        <authorList>
            <person name="Chiriac C."/>
            <person name="Salcher M."/>
            <person name="Ghai R."/>
            <person name="Kavagutti S V."/>
        </authorList>
    </citation>
    <scope>NUCLEOTIDE SEQUENCE</scope>
</reference>
<gene>
    <name evidence="2" type="ORF">UFOPK3444_00948</name>
</gene>
<feature type="transmembrane region" description="Helical" evidence="1">
    <location>
        <begin position="105"/>
        <end position="127"/>
    </location>
</feature>
<dbReference type="AlphaFoldDB" id="A0A6J7E0Y9"/>
<name>A0A6J7E0Y9_9ZZZZ</name>
<keyword evidence="1" id="KW-1133">Transmembrane helix</keyword>
<feature type="transmembrane region" description="Helical" evidence="1">
    <location>
        <begin position="300"/>
        <end position="320"/>
    </location>
</feature>
<dbReference type="EMBL" id="CAFBLU010000013">
    <property type="protein sequence ID" value="CAB4874750.1"/>
    <property type="molecule type" value="Genomic_DNA"/>
</dbReference>
<feature type="transmembrane region" description="Helical" evidence="1">
    <location>
        <begin position="219"/>
        <end position="250"/>
    </location>
</feature>
<feature type="transmembrane region" description="Helical" evidence="1">
    <location>
        <begin position="20"/>
        <end position="41"/>
    </location>
</feature>
<proteinExistence type="predicted"/>
<accession>A0A6J7E0Y9</accession>
<organism evidence="2">
    <name type="scientific">freshwater metagenome</name>
    <dbReference type="NCBI Taxonomy" id="449393"/>
    <lineage>
        <taxon>unclassified sequences</taxon>
        <taxon>metagenomes</taxon>
        <taxon>ecological metagenomes</taxon>
    </lineage>
</organism>
<feature type="transmembrane region" description="Helical" evidence="1">
    <location>
        <begin position="256"/>
        <end position="279"/>
    </location>
</feature>
<feature type="transmembrane region" description="Helical" evidence="1">
    <location>
        <begin position="332"/>
        <end position="350"/>
    </location>
</feature>
<sequence length="544" mass="58607">MEPNELMMPSTRILDKAAGVLAGLVMVLISMALLVKVAVVVGGSGGQWTGAIGDPADSMQYLAWIREGAFHFLASDRFVVEQTPRDFFSPALLASSALFRLGVPIAWSFALWVPVALGLLMWAAWRLTAAVIPSTPGRLAAWAGGILYAFPATEIVIHTPQIYDRLGPSGRLANALVPSDAWLPGLLWGYPLGVVAVAILCAGVLVGGRAIRDGLPRPLLLCLVTFGCSLMQPWQGATLLGTLGLTWLIWRRRGSLSVSALQCAWVAAAGVIPLVYYALLGTLDAAWIWNGEQANLYFHFSWLIILFFIPLVIVALPGWFRPLSDPVDLAVRIWPLIAGTQLAVILLTGLGNSASHAARGATIPLAILAVQGFRNQRSGLTRYATGLLVAAMLVAGIYSTQSLIRSGVGRVKTDPGAGYVMSRSQVRIIDYLRENREPGAVMAPQIFSALIAAHSDRNVWLGHYTWTEDYLSRASAAGWFYSPGQEPDARRAYLAVLSKVRFVVAPCEPAGLVQPRVLVKQLKTVTVSVKWLGCDAVLTIRPGL</sequence>
<keyword evidence="1" id="KW-0812">Transmembrane</keyword>
<evidence type="ECO:0000256" key="1">
    <source>
        <dbReference type="SAM" id="Phobius"/>
    </source>
</evidence>
<keyword evidence="1" id="KW-0472">Membrane</keyword>
<feature type="transmembrane region" description="Helical" evidence="1">
    <location>
        <begin position="139"/>
        <end position="157"/>
    </location>
</feature>
<feature type="transmembrane region" description="Helical" evidence="1">
    <location>
        <begin position="380"/>
        <end position="400"/>
    </location>
</feature>
<feature type="transmembrane region" description="Helical" evidence="1">
    <location>
        <begin position="187"/>
        <end position="207"/>
    </location>
</feature>
<protein>
    <submittedName>
        <fullName evidence="2">Unannotated protein</fullName>
    </submittedName>
</protein>
<evidence type="ECO:0000313" key="2">
    <source>
        <dbReference type="EMBL" id="CAB4874750.1"/>
    </source>
</evidence>